<feature type="transmembrane region" description="Helical" evidence="6">
    <location>
        <begin position="162"/>
        <end position="179"/>
    </location>
</feature>
<evidence type="ECO:0000259" key="7">
    <source>
        <dbReference type="Pfam" id="PF09335"/>
    </source>
</evidence>
<dbReference type="PANTHER" id="PTHR12677:SF55">
    <property type="entry name" value="UNDECAPRENYL PHOSPHATE TRANSPORTER SAOUHSC_00901-RELATED"/>
    <property type="match status" value="1"/>
</dbReference>
<dbReference type="Pfam" id="PF09335">
    <property type="entry name" value="VTT_dom"/>
    <property type="match status" value="1"/>
</dbReference>
<comment type="caution">
    <text evidence="6">Lacks conserved residue(s) required for the propagation of feature annotation.</text>
</comment>
<evidence type="ECO:0000256" key="5">
    <source>
        <dbReference type="ARBA" id="ARBA00023136"/>
    </source>
</evidence>
<comment type="caution">
    <text evidence="8">The sequence shown here is derived from an EMBL/GenBank/DDBJ whole genome shotgun (WGS) entry which is preliminary data.</text>
</comment>
<feature type="transmembrane region" description="Helical" evidence="6">
    <location>
        <begin position="118"/>
        <end position="142"/>
    </location>
</feature>
<evidence type="ECO:0000256" key="1">
    <source>
        <dbReference type="ARBA" id="ARBA00004651"/>
    </source>
</evidence>
<feature type="transmembrane region" description="Helical" evidence="6">
    <location>
        <begin position="21"/>
        <end position="48"/>
    </location>
</feature>
<dbReference type="EMBL" id="SRYR01000001">
    <property type="protein sequence ID" value="TGY43641.1"/>
    <property type="molecule type" value="Genomic_DNA"/>
</dbReference>
<evidence type="ECO:0000313" key="9">
    <source>
        <dbReference type="Proteomes" id="UP000306888"/>
    </source>
</evidence>
<dbReference type="GO" id="GO:0005886">
    <property type="term" value="C:plasma membrane"/>
    <property type="evidence" value="ECO:0007669"/>
    <property type="project" value="UniProtKB-SubCell"/>
</dbReference>
<reference evidence="8 9" key="1">
    <citation type="submission" date="2019-04" db="EMBL/GenBank/DDBJ databases">
        <title>Microbes associate with the intestines of laboratory mice.</title>
        <authorList>
            <person name="Navarre W."/>
            <person name="Wong E."/>
            <person name="Huang K."/>
            <person name="Tropini C."/>
            <person name="Ng K."/>
            <person name="Yu B."/>
        </authorList>
    </citation>
    <scope>NUCLEOTIDE SEQUENCE [LARGE SCALE GENOMIC DNA]</scope>
    <source>
        <strain evidence="8 9">NM50_B9-20</strain>
    </source>
</reference>
<comment type="similarity">
    <text evidence="6">Belongs to the TVP38/TMEM64 family.</text>
</comment>
<keyword evidence="5 6" id="KW-0472">Membrane</keyword>
<dbReference type="PANTHER" id="PTHR12677">
    <property type="entry name" value="GOLGI APPARATUS MEMBRANE PROTEIN TVP38-RELATED"/>
    <property type="match status" value="1"/>
</dbReference>
<dbReference type="InterPro" id="IPR032816">
    <property type="entry name" value="VTT_dom"/>
</dbReference>
<evidence type="ECO:0000256" key="2">
    <source>
        <dbReference type="ARBA" id="ARBA00022475"/>
    </source>
</evidence>
<comment type="subcellular location">
    <subcellularLocation>
        <location evidence="1 6">Cell membrane</location>
        <topology evidence="1 6">Multi-pass membrane protein</topology>
    </subcellularLocation>
</comment>
<keyword evidence="9" id="KW-1185">Reference proteome</keyword>
<organism evidence="8 9">
    <name type="scientific">Clostridium sartagoforme</name>
    <dbReference type="NCBI Taxonomy" id="84031"/>
    <lineage>
        <taxon>Bacteria</taxon>
        <taxon>Bacillati</taxon>
        <taxon>Bacillota</taxon>
        <taxon>Clostridia</taxon>
        <taxon>Eubacteriales</taxon>
        <taxon>Clostridiaceae</taxon>
        <taxon>Clostridium</taxon>
    </lineage>
</organism>
<accession>A0A4S2DRH2</accession>
<dbReference type="InterPro" id="IPR015414">
    <property type="entry name" value="TMEM64"/>
</dbReference>
<name>A0A4S2DRH2_9CLOT</name>
<evidence type="ECO:0000256" key="3">
    <source>
        <dbReference type="ARBA" id="ARBA00022692"/>
    </source>
</evidence>
<feature type="transmembrane region" description="Helical" evidence="6">
    <location>
        <begin position="54"/>
        <end position="76"/>
    </location>
</feature>
<evidence type="ECO:0000313" key="8">
    <source>
        <dbReference type="EMBL" id="TGY43641.1"/>
    </source>
</evidence>
<dbReference type="OrthoDB" id="5471155at2"/>
<keyword evidence="2 6" id="KW-1003">Cell membrane</keyword>
<gene>
    <name evidence="8" type="ORF">E5347_02175</name>
</gene>
<protein>
    <recommendedName>
        <fullName evidence="6">TVP38/TMEM64 family membrane protein</fullName>
    </recommendedName>
</protein>
<dbReference type="AlphaFoldDB" id="A0A4S2DRH2"/>
<sequence>MFSIENIVSLLREYSMYSIPISLLISTVIALLGVVPSVFVTGANILFFGPLYGFLISLLGETIGGYITFLVYRLGFKKGAEGIKHKHKLLKSIVEGEGKSVGFLIFEGRLIPFIPSGFVTLAASISNVNGFIFITSTFLGKIPSIALEAVVSYDLINIDQNYARLGFTLIALVLLYLTLKKSKINKK</sequence>
<dbReference type="Proteomes" id="UP000306888">
    <property type="component" value="Unassembled WGS sequence"/>
</dbReference>
<evidence type="ECO:0000256" key="6">
    <source>
        <dbReference type="RuleBase" id="RU366058"/>
    </source>
</evidence>
<feature type="domain" description="VTT" evidence="7">
    <location>
        <begin position="35"/>
        <end position="152"/>
    </location>
</feature>
<keyword evidence="4 6" id="KW-1133">Transmembrane helix</keyword>
<proteinExistence type="inferred from homology"/>
<evidence type="ECO:0000256" key="4">
    <source>
        <dbReference type="ARBA" id="ARBA00022989"/>
    </source>
</evidence>
<keyword evidence="3 6" id="KW-0812">Transmembrane</keyword>